<dbReference type="EMBL" id="ML737700">
    <property type="protein sequence ID" value="KAE8362553.1"/>
    <property type="molecule type" value="Genomic_DNA"/>
</dbReference>
<feature type="transmembrane region" description="Helical" evidence="1">
    <location>
        <begin position="41"/>
        <end position="59"/>
    </location>
</feature>
<reference evidence="2 3" key="1">
    <citation type="submission" date="2019-04" db="EMBL/GenBank/DDBJ databases">
        <title>Friends and foes A comparative genomics studyof 23 Aspergillus species from section Flavi.</title>
        <authorList>
            <consortium name="DOE Joint Genome Institute"/>
            <person name="Kjaerbolling I."/>
            <person name="Vesth T."/>
            <person name="Frisvad J.C."/>
            <person name="Nybo J.L."/>
            <person name="Theobald S."/>
            <person name="Kildgaard S."/>
            <person name="Isbrandt T."/>
            <person name="Kuo A."/>
            <person name="Sato A."/>
            <person name="Lyhne E.K."/>
            <person name="Kogle M.E."/>
            <person name="Wiebenga A."/>
            <person name="Kun R.S."/>
            <person name="Lubbers R.J."/>
            <person name="Makela M.R."/>
            <person name="Barry K."/>
            <person name="Chovatia M."/>
            <person name="Clum A."/>
            <person name="Daum C."/>
            <person name="Haridas S."/>
            <person name="He G."/>
            <person name="LaButti K."/>
            <person name="Lipzen A."/>
            <person name="Mondo S."/>
            <person name="Riley R."/>
            <person name="Salamov A."/>
            <person name="Simmons B.A."/>
            <person name="Magnuson J.K."/>
            <person name="Henrissat B."/>
            <person name="Mortensen U.H."/>
            <person name="Larsen T.O."/>
            <person name="Devries R.P."/>
            <person name="Grigoriev I.V."/>
            <person name="Machida M."/>
            <person name="Baker S.E."/>
            <person name="Andersen M.R."/>
        </authorList>
    </citation>
    <scope>NUCLEOTIDE SEQUENCE [LARGE SCALE GENOMIC DNA]</scope>
    <source>
        <strain evidence="2 3">CBS 763.97</strain>
    </source>
</reference>
<gene>
    <name evidence="2" type="ORF">BDV27DRAFT_16606</name>
</gene>
<keyword evidence="1" id="KW-0812">Transmembrane</keyword>
<keyword evidence="3" id="KW-1185">Reference proteome</keyword>
<evidence type="ECO:0000256" key="1">
    <source>
        <dbReference type="SAM" id="Phobius"/>
    </source>
</evidence>
<proteinExistence type="predicted"/>
<dbReference type="AlphaFoldDB" id="A0A5N6ZZ48"/>
<keyword evidence="1" id="KW-0472">Membrane</keyword>
<organism evidence="2 3">
    <name type="scientific">Aspergillus caelatus</name>
    <dbReference type="NCBI Taxonomy" id="61420"/>
    <lineage>
        <taxon>Eukaryota</taxon>
        <taxon>Fungi</taxon>
        <taxon>Dikarya</taxon>
        <taxon>Ascomycota</taxon>
        <taxon>Pezizomycotina</taxon>
        <taxon>Eurotiomycetes</taxon>
        <taxon>Eurotiomycetidae</taxon>
        <taxon>Eurotiales</taxon>
        <taxon>Aspergillaceae</taxon>
        <taxon>Aspergillus</taxon>
        <taxon>Aspergillus subgen. Circumdati</taxon>
    </lineage>
</organism>
<keyword evidence="1" id="KW-1133">Transmembrane helix</keyword>
<dbReference type="GeneID" id="43658544"/>
<dbReference type="Proteomes" id="UP000326268">
    <property type="component" value="Unassembled WGS sequence"/>
</dbReference>
<protein>
    <submittedName>
        <fullName evidence="2">Uncharacterized protein</fullName>
    </submittedName>
</protein>
<accession>A0A5N6ZZ48</accession>
<evidence type="ECO:0000313" key="3">
    <source>
        <dbReference type="Proteomes" id="UP000326268"/>
    </source>
</evidence>
<name>A0A5N6ZZ48_9EURO</name>
<feature type="transmembrane region" description="Helical" evidence="1">
    <location>
        <begin position="71"/>
        <end position="91"/>
    </location>
</feature>
<dbReference type="RefSeq" id="XP_031925634.1">
    <property type="nucleotide sequence ID" value="XM_032074098.1"/>
</dbReference>
<sequence>MSTTNHRNKVKIKVVLTHLVFNINESRIRDRLRIDLQSLSSFLKVPLLTGLLHGCPGLLWKLVWYVVQVELAVLLAINGSMTFVTIVPAHIRRFLRALSSRMAFLVADAASAFENTRFAAFCSAVTAAYLSNRQPFNRHVAYPSSPQLKQAIPLRGSGQLRAK</sequence>
<evidence type="ECO:0000313" key="2">
    <source>
        <dbReference type="EMBL" id="KAE8362553.1"/>
    </source>
</evidence>